<proteinExistence type="predicted"/>
<keyword evidence="2" id="KW-1185">Reference proteome</keyword>
<evidence type="ECO:0008006" key="3">
    <source>
        <dbReference type="Google" id="ProtNLM"/>
    </source>
</evidence>
<gene>
    <name evidence="1" type="ORF">J2S57_002260</name>
</gene>
<comment type="caution">
    <text evidence="1">The sequence shown here is derived from an EMBL/GenBank/DDBJ whole genome shotgun (WGS) entry which is preliminary data.</text>
</comment>
<name>A0ABT9P1E5_9ACTN</name>
<reference evidence="1 2" key="1">
    <citation type="submission" date="2023-07" db="EMBL/GenBank/DDBJ databases">
        <title>Sequencing the genomes of 1000 actinobacteria strains.</title>
        <authorList>
            <person name="Klenk H.-P."/>
        </authorList>
    </citation>
    <scope>NUCLEOTIDE SEQUENCE [LARGE SCALE GENOMIC DNA]</scope>
    <source>
        <strain evidence="1 2">DSM 44388</strain>
    </source>
</reference>
<evidence type="ECO:0000313" key="1">
    <source>
        <dbReference type="EMBL" id="MDP9826511.1"/>
    </source>
</evidence>
<organism evidence="1 2">
    <name type="scientific">Kineosporia succinea</name>
    <dbReference type="NCBI Taxonomy" id="84632"/>
    <lineage>
        <taxon>Bacteria</taxon>
        <taxon>Bacillati</taxon>
        <taxon>Actinomycetota</taxon>
        <taxon>Actinomycetes</taxon>
        <taxon>Kineosporiales</taxon>
        <taxon>Kineosporiaceae</taxon>
        <taxon>Kineosporia</taxon>
    </lineage>
</organism>
<evidence type="ECO:0000313" key="2">
    <source>
        <dbReference type="Proteomes" id="UP001235712"/>
    </source>
</evidence>
<sequence length="110" mass="12886">MTTTDSVRAANQEATSAWNRYFDEVERSMHDFEVALGRHDVFALKVVPPPDGRPPEAFRQRSEELQRWVTELEFRARFLREEFRAEISRIRPTFNRVSEARMGSTLDING</sequence>
<accession>A0ABT9P1E5</accession>
<dbReference type="Proteomes" id="UP001235712">
    <property type="component" value="Unassembled WGS sequence"/>
</dbReference>
<dbReference type="RefSeq" id="WP_307241372.1">
    <property type="nucleotide sequence ID" value="NZ_JAUSQZ010000001.1"/>
</dbReference>
<protein>
    <recommendedName>
        <fullName evidence="3">PE family protein</fullName>
    </recommendedName>
</protein>
<dbReference type="EMBL" id="JAUSQZ010000001">
    <property type="protein sequence ID" value="MDP9826511.1"/>
    <property type="molecule type" value="Genomic_DNA"/>
</dbReference>